<name>A0ABP1BW57_9BRYO</name>
<sequence>MASKTSAVAAVMVMMAIALIMQCNVVMAADAPSPAPATGSASSYQASLVAGLVVSENESYDRHGLVCPCLMSNTEGGKQRGSYEKGVFRSVRKTVGFGIRDQEIDYRSCVPFLLARSLDIDRDWPHERTRHKFLIGIFPL</sequence>
<accession>A0ABP1BW57</accession>
<evidence type="ECO:0000256" key="1">
    <source>
        <dbReference type="SAM" id="SignalP"/>
    </source>
</evidence>
<keyword evidence="1" id="KW-0732">Signal</keyword>
<gene>
    <name evidence="2" type="ORF">CSSPJE1EN2_LOCUS22075</name>
</gene>
<proteinExistence type="predicted"/>
<evidence type="ECO:0000313" key="3">
    <source>
        <dbReference type="Proteomes" id="UP001497522"/>
    </source>
</evidence>
<dbReference type="Proteomes" id="UP001497522">
    <property type="component" value="Chromosome 8"/>
</dbReference>
<organism evidence="2 3">
    <name type="scientific">Sphagnum jensenii</name>
    <dbReference type="NCBI Taxonomy" id="128206"/>
    <lineage>
        <taxon>Eukaryota</taxon>
        <taxon>Viridiplantae</taxon>
        <taxon>Streptophyta</taxon>
        <taxon>Embryophyta</taxon>
        <taxon>Bryophyta</taxon>
        <taxon>Sphagnophytina</taxon>
        <taxon>Sphagnopsida</taxon>
        <taxon>Sphagnales</taxon>
        <taxon>Sphagnaceae</taxon>
        <taxon>Sphagnum</taxon>
    </lineage>
</organism>
<evidence type="ECO:0000313" key="2">
    <source>
        <dbReference type="EMBL" id="CAK9880676.1"/>
    </source>
</evidence>
<feature type="signal peptide" evidence="1">
    <location>
        <begin position="1"/>
        <end position="28"/>
    </location>
</feature>
<dbReference type="EMBL" id="OZ023709">
    <property type="protein sequence ID" value="CAK9880676.1"/>
    <property type="molecule type" value="Genomic_DNA"/>
</dbReference>
<keyword evidence="3" id="KW-1185">Reference proteome</keyword>
<feature type="chain" id="PRO_5045195743" evidence="1">
    <location>
        <begin position="29"/>
        <end position="140"/>
    </location>
</feature>
<reference evidence="2" key="1">
    <citation type="submission" date="2024-03" db="EMBL/GenBank/DDBJ databases">
        <authorList>
            <consortium name="ELIXIR-Norway"/>
            <consortium name="Elixir Norway"/>
        </authorList>
    </citation>
    <scope>NUCLEOTIDE SEQUENCE</scope>
</reference>
<protein>
    <submittedName>
        <fullName evidence="2">Uncharacterized protein</fullName>
    </submittedName>
</protein>